<feature type="region of interest" description="Disordered" evidence="1">
    <location>
        <begin position="130"/>
        <end position="160"/>
    </location>
</feature>
<dbReference type="PANTHER" id="PTHR11576">
    <property type="entry name" value="ZONA PELLUCIDA SPERM-BINDING PROTEIN 3"/>
    <property type="match status" value="1"/>
</dbReference>
<dbReference type="GO" id="GO:0031012">
    <property type="term" value="C:extracellular matrix"/>
    <property type="evidence" value="ECO:0007669"/>
    <property type="project" value="TreeGrafter"/>
</dbReference>
<organism evidence="4 5">
    <name type="scientific">Mugilogobius chulae</name>
    <name type="common">yellowstripe goby</name>
    <dbReference type="NCBI Taxonomy" id="88201"/>
    <lineage>
        <taxon>Eukaryota</taxon>
        <taxon>Metazoa</taxon>
        <taxon>Chordata</taxon>
        <taxon>Craniata</taxon>
        <taxon>Vertebrata</taxon>
        <taxon>Euteleostomi</taxon>
        <taxon>Actinopterygii</taxon>
        <taxon>Neopterygii</taxon>
        <taxon>Teleostei</taxon>
        <taxon>Neoteleostei</taxon>
        <taxon>Acanthomorphata</taxon>
        <taxon>Gobiaria</taxon>
        <taxon>Gobiiformes</taxon>
        <taxon>Gobioidei</taxon>
        <taxon>Gobiidae</taxon>
        <taxon>Gobionellinae</taxon>
        <taxon>Mugilogobius</taxon>
    </lineage>
</organism>
<dbReference type="PANTHER" id="PTHR11576:SF26">
    <property type="entry name" value="ZONA PELLUCIDA GLYCOPROTEIN 3D TANDEM DUPLICATE 2"/>
    <property type="match status" value="1"/>
</dbReference>
<evidence type="ECO:0000313" key="5">
    <source>
        <dbReference type="Proteomes" id="UP001460270"/>
    </source>
</evidence>
<accession>A0AAW0N1R4</accession>
<comment type="caution">
    <text evidence="4">The sequence shown here is derived from an EMBL/GenBank/DDBJ whole genome shotgun (WGS) entry which is preliminary data.</text>
</comment>
<feature type="region of interest" description="Disordered" evidence="1">
    <location>
        <begin position="1"/>
        <end position="21"/>
    </location>
</feature>
<gene>
    <name evidence="4" type="ORF">WMY93_025573</name>
</gene>
<dbReference type="Proteomes" id="UP001460270">
    <property type="component" value="Unassembled WGS sequence"/>
</dbReference>
<dbReference type="GO" id="GO:0007339">
    <property type="term" value="P:binding of sperm to zona pellucida"/>
    <property type="evidence" value="ECO:0007669"/>
    <property type="project" value="TreeGrafter"/>
</dbReference>
<dbReference type="Gene3D" id="2.60.40.3210">
    <property type="entry name" value="Zona pellucida, ZP-N domain"/>
    <property type="match status" value="1"/>
</dbReference>
<proteinExistence type="predicted"/>
<sequence length="224" mass="25555">MRNNEGSSADEPQTDLLQTSPHSCKQTHNFLFQYPARRFLVYSLFFLVIVEFHCTADRGRGVRRFLRPEEEHRARGVRRFLRTQRSSSPLTRLPLPATQLMGDSLPPPYLRLPVFVDSLKPLLDPEHFHPSAGTGLEPLPDPIRELLRTPEPTEPQPEASVRIDCKHDRMFVEVDRAVLGSDDQESALRLGSCTATKATEEYVYFENKLNKCGTRQTVSVGKMH</sequence>
<dbReference type="GO" id="GO:0035803">
    <property type="term" value="P:egg coat formation"/>
    <property type="evidence" value="ECO:0007669"/>
    <property type="project" value="TreeGrafter"/>
</dbReference>
<dbReference type="PROSITE" id="PS51034">
    <property type="entry name" value="ZP_2"/>
    <property type="match status" value="1"/>
</dbReference>
<feature type="domain" description="ZP" evidence="3">
    <location>
        <begin position="164"/>
        <end position="224"/>
    </location>
</feature>
<protein>
    <recommendedName>
        <fullName evidence="3">ZP domain-containing protein</fullName>
    </recommendedName>
</protein>
<dbReference type="GO" id="GO:0032190">
    <property type="term" value="F:acrosin binding"/>
    <property type="evidence" value="ECO:0007669"/>
    <property type="project" value="TreeGrafter"/>
</dbReference>
<keyword evidence="5" id="KW-1185">Reference proteome</keyword>
<dbReference type="GO" id="GO:2000344">
    <property type="term" value="P:positive regulation of acrosome reaction"/>
    <property type="evidence" value="ECO:0007669"/>
    <property type="project" value="TreeGrafter"/>
</dbReference>
<keyword evidence="2" id="KW-0812">Transmembrane</keyword>
<name>A0AAW0N1R4_9GOBI</name>
<reference evidence="5" key="1">
    <citation type="submission" date="2024-04" db="EMBL/GenBank/DDBJ databases">
        <title>Salinicola lusitanus LLJ914,a marine bacterium isolated from the Okinawa Trough.</title>
        <authorList>
            <person name="Li J."/>
        </authorList>
    </citation>
    <scope>NUCLEOTIDE SEQUENCE [LARGE SCALE GENOMIC DNA]</scope>
</reference>
<dbReference type="Pfam" id="PF23344">
    <property type="entry name" value="ZP-N"/>
    <property type="match status" value="1"/>
</dbReference>
<evidence type="ECO:0000256" key="2">
    <source>
        <dbReference type="SAM" id="Phobius"/>
    </source>
</evidence>
<evidence type="ECO:0000259" key="3">
    <source>
        <dbReference type="PROSITE" id="PS51034"/>
    </source>
</evidence>
<evidence type="ECO:0000313" key="4">
    <source>
        <dbReference type="EMBL" id="KAK7885952.1"/>
    </source>
</evidence>
<feature type="transmembrane region" description="Helical" evidence="2">
    <location>
        <begin position="39"/>
        <end position="56"/>
    </location>
</feature>
<evidence type="ECO:0000256" key="1">
    <source>
        <dbReference type="SAM" id="MobiDB-lite"/>
    </source>
</evidence>
<dbReference type="EMBL" id="JBBPFD010000019">
    <property type="protein sequence ID" value="KAK7885952.1"/>
    <property type="molecule type" value="Genomic_DNA"/>
</dbReference>
<dbReference type="InterPro" id="IPR001507">
    <property type="entry name" value="ZP_dom"/>
</dbReference>
<dbReference type="AlphaFoldDB" id="A0AAW0N1R4"/>
<keyword evidence="2" id="KW-1133">Transmembrane helix</keyword>
<dbReference type="InterPro" id="IPR055356">
    <property type="entry name" value="ZP-N"/>
</dbReference>
<keyword evidence="2" id="KW-0472">Membrane</keyword>